<evidence type="ECO:0000313" key="1">
    <source>
        <dbReference type="EMBL" id="KKM84319.1"/>
    </source>
</evidence>
<gene>
    <name evidence="1" type="ORF">LCGC14_1300350</name>
</gene>
<dbReference type="PROSITE" id="PS00414">
    <property type="entry name" value="PROFILIN"/>
    <property type="match status" value="1"/>
</dbReference>
<accession>A0A0F9KQ81</accession>
<sequence length="92" mass="10609">MSWQEIMQNFLPDSCIDRKQQFTQLYSADSADALNFKLKKDIEMICLNLPITAEDVFKSLSNEDIDDLNSGEVSVKELTTYIWRLVDQKSKG</sequence>
<dbReference type="EMBL" id="LAZR01007585">
    <property type="protein sequence ID" value="KKM84319.1"/>
    <property type="molecule type" value="Genomic_DNA"/>
</dbReference>
<comment type="caution">
    <text evidence="1">The sequence shown here is derived from an EMBL/GenBank/DDBJ whole genome shotgun (WGS) entry which is preliminary data.</text>
</comment>
<dbReference type="InterPro" id="IPR027310">
    <property type="entry name" value="Profilin_CS"/>
</dbReference>
<protein>
    <submittedName>
        <fullName evidence="1">Uncharacterized protein</fullName>
    </submittedName>
</protein>
<reference evidence="1" key="1">
    <citation type="journal article" date="2015" name="Nature">
        <title>Complex archaea that bridge the gap between prokaryotes and eukaryotes.</title>
        <authorList>
            <person name="Spang A."/>
            <person name="Saw J.H."/>
            <person name="Jorgensen S.L."/>
            <person name="Zaremba-Niedzwiedzka K."/>
            <person name="Martijn J."/>
            <person name="Lind A.E."/>
            <person name="van Eijk R."/>
            <person name="Schleper C."/>
            <person name="Guy L."/>
            <person name="Ettema T.J."/>
        </authorList>
    </citation>
    <scope>NUCLEOTIDE SEQUENCE</scope>
</reference>
<dbReference type="AlphaFoldDB" id="A0A0F9KQ81"/>
<name>A0A0F9KQ81_9ZZZZ</name>
<organism evidence="1">
    <name type="scientific">marine sediment metagenome</name>
    <dbReference type="NCBI Taxonomy" id="412755"/>
    <lineage>
        <taxon>unclassified sequences</taxon>
        <taxon>metagenomes</taxon>
        <taxon>ecological metagenomes</taxon>
    </lineage>
</organism>
<dbReference type="GO" id="GO:0003779">
    <property type="term" value="F:actin binding"/>
    <property type="evidence" value="ECO:0007669"/>
    <property type="project" value="InterPro"/>
</dbReference>
<proteinExistence type="predicted"/>